<name>A0A5C7AY45_9BACT</name>
<dbReference type="AlphaFoldDB" id="A0A5C7AY45"/>
<comment type="caution">
    <text evidence="2">The sequence shown here is derived from an EMBL/GenBank/DDBJ whole genome shotgun (WGS) entry which is preliminary data.</text>
</comment>
<evidence type="ECO:0000256" key="1">
    <source>
        <dbReference type="SAM" id="SignalP"/>
    </source>
</evidence>
<feature type="signal peptide" evidence="1">
    <location>
        <begin position="1"/>
        <end position="19"/>
    </location>
</feature>
<reference evidence="2 3" key="1">
    <citation type="submission" date="2019-08" db="EMBL/GenBank/DDBJ databases">
        <title>Genomes sequence of Algoriphagus aquimarinus ACAM450.</title>
        <authorList>
            <person name="Bowman J.P."/>
        </authorList>
    </citation>
    <scope>NUCLEOTIDE SEQUENCE [LARGE SCALE GENOMIC DNA]</scope>
    <source>
        <strain evidence="2 3">ACAM 450</strain>
    </source>
</reference>
<dbReference type="EMBL" id="VORW01000003">
    <property type="protein sequence ID" value="TXE12573.1"/>
    <property type="molecule type" value="Genomic_DNA"/>
</dbReference>
<organism evidence="2 3">
    <name type="scientific">Algoriphagus aquimarinus</name>
    <dbReference type="NCBI Taxonomy" id="237018"/>
    <lineage>
        <taxon>Bacteria</taxon>
        <taxon>Pseudomonadati</taxon>
        <taxon>Bacteroidota</taxon>
        <taxon>Cytophagia</taxon>
        <taxon>Cytophagales</taxon>
        <taxon>Cyclobacteriaceae</taxon>
        <taxon>Algoriphagus</taxon>
    </lineage>
</organism>
<evidence type="ECO:0000313" key="2">
    <source>
        <dbReference type="EMBL" id="TXE12573.1"/>
    </source>
</evidence>
<keyword evidence="1" id="KW-0732">Signal</keyword>
<dbReference type="OrthoDB" id="883248at2"/>
<dbReference type="RefSeq" id="WP_146916456.1">
    <property type="nucleotide sequence ID" value="NZ_VORW01000003.1"/>
</dbReference>
<accession>A0A5C7AY45</accession>
<gene>
    <name evidence="2" type="ORF">ESV85_08130</name>
</gene>
<protein>
    <recommendedName>
        <fullName evidence="4">DUF3575 domain-containing protein</fullName>
    </recommendedName>
</protein>
<sequence length="185" mass="21505">MKKLFTLFVFLFSISLANAQEAEVTTNKPELQIGFLGVWLNNEYRLSDQFALRAEIGLDMQAWGDLNYTSSYVFLPVITAEPRWYYNLEKRSNKGKTTKGNFGNFFSLKTSFHPDLFVISQYDDIVIPDLSIVPTWGIRRPISTNFVFETGIGFGYIHYFYKSQGYSYDDGNLMVNLHLRFGYRF</sequence>
<feature type="chain" id="PRO_5023029582" description="DUF3575 domain-containing protein" evidence="1">
    <location>
        <begin position="20"/>
        <end position="185"/>
    </location>
</feature>
<evidence type="ECO:0008006" key="4">
    <source>
        <dbReference type="Google" id="ProtNLM"/>
    </source>
</evidence>
<dbReference type="Proteomes" id="UP000321935">
    <property type="component" value="Unassembled WGS sequence"/>
</dbReference>
<evidence type="ECO:0000313" key="3">
    <source>
        <dbReference type="Proteomes" id="UP000321935"/>
    </source>
</evidence>
<proteinExistence type="predicted"/>